<proteinExistence type="predicted"/>
<sequence length="240" mass="27970">MNNNIKAILFDSGRVLNGPVTGSWSISPNFYKYINKKKFNSPFLKNKNNAMKKAWRYINSQTLIATEEQEYKHFTNFFEILSSELPELELTKEKVELLAKDFVYNYDKYKFYDDVFEIIPDLCKDYKLAVISDAWPSLENVFRQANLRNYFSSFIISSKKGVTKPNELMYKYAIEELGVKPEEALFIDDNPRNCDGASKLGIKTVLLNRGNLLLLRNKVIIRSKHKVIRNLNDLVNLLNE</sequence>
<dbReference type="NCBIfam" id="TIGR01509">
    <property type="entry name" value="HAD-SF-IA-v3"/>
    <property type="match status" value="1"/>
</dbReference>
<protein>
    <submittedName>
        <fullName evidence="2">HAD-IA family hydrolase</fullName>
    </submittedName>
</protein>
<dbReference type="InterPro" id="IPR023214">
    <property type="entry name" value="HAD_sf"/>
</dbReference>
<dbReference type="Proteomes" id="UP000623681">
    <property type="component" value="Unassembled WGS sequence"/>
</dbReference>
<evidence type="ECO:0000256" key="1">
    <source>
        <dbReference type="ARBA" id="ARBA00022801"/>
    </source>
</evidence>
<keyword evidence="1 2" id="KW-0378">Hydrolase</keyword>
<evidence type="ECO:0000313" key="2">
    <source>
        <dbReference type="EMBL" id="MBL4931716.1"/>
    </source>
</evidence>
<dbReference type="NCBIfam" id="TIGR01549">
    <property type="entry name" value="HAD-SF-IA-v1"/>
    <property type="match status" value="1"/>
</dbReference>
<dbReference type="PANTHER" id="PTHR43316">
    <property type="entry name" value="HYDROLASE, HALOACID DELAHOGENASE-RELATED"/>
    <property type="match status" value="1"/>
</dbReference>
<dbReference type="InterPro" id="IPR006439">
    <property type="entry name" value="HAD-SF_hydro_IA"/>
</dbReference>
<dbReference type="EMBL" id="JAESWA010000022">
    <property type="protein sequence ID" value="MBL4931716.1"/>
    <property type="molecule type" value="Genomic_DNA"/>
</dbReference>
<accession>A0A937FHW3</accession>
<dbReference type="InterPro" id="IPR051540">
    <property type="entry name" value="S-2-haloacid_dehalogenase"/>
</dbReference>
<dbReference type="GO" id="GO:0016787">
    <property type="term" value="F:hydrolase activity"/>
    <property type="evidence" value="ECO:0007669"/>
    <property type="project" value="UniProtKB-KW"/>
</dbReference>
<organism evidence="2 3">
    <name type="scientific">Clostridium paridis</name>
    <dbReference type="NCBI Taxonomy" id="2803863"/>
    <lineage>
        <taxon>Bacteria</taxon>
        <taxon>Bacillati</taxon>
        <taxon>Bacillota</taxon>
        <taxon>Clostridia</taxon>
        <taxon>Eubacteriales</taxon>
        <taxon>Clostridiaceae</taxon>
        <taxon>Clostridium</taxon>
    </lineage>
</organism>
<dbReference type="RefSeq" id="WP_202767103.1">
    <property type="nucleotide sequence ID" value="NZ_JAESWA010000022.1"/>
</dbReference>
<dbReference type="PRINTS" id="PR00413">
    <property type="entry name" value="HADHALOGNASE"/>
</dbReference>
<comment type="caution">
    <text evidence="2">The sequence shown here is derived from an EMBL/GenBank/DDBJ whole genome shotgun (WGS) entry which is preliminary data.</text>
</comment>
<dbReference type="SFLD" id="SFLDS00003">
    <property type="entry name" value="Haloacid_Dehalogenase"/>
    <property type="match status" value="1"/>
</dbReference>
<dbReference type="InterPro" id="IPR036412">
    <property type="entry name" value="HAD-like_sf"/>
</dbReference>
<dbReference type="Pfam" id="PF13419">
    <property type="entry name" value="HAD_2"/>
    <property type="match status" value="1"/>
</dbReference>
<gene>
    <name evidence="2" type="ORF">JK634_07865</name>
</gene>
<dbReference type="AlphaFoldDB" id="A0A937FHW3"/>
<dbReference type="SFLD" id="SFLDG01129">
    <property type="entry name" value="C1.5:_HAD__Beta-PGM__Phosphata"/>
    <property type="match status" value="1"/>
</dbReference>
<evidence type="ECO:0000313" key="3">
    <source>
        <dbReference type="Proteomes" id="UP000623681"/>
    </source>
</evidence>
<reference evidence="2" key="1">
    <citation type="submission" date="2021-01" db="EMBL/GenBank/DDBJ databases">
        <title>Genome public.</title>
        <authorList>
            <person name="Liu C."/>
            <person name="Sun Q."/>
        </authorList>
    </citation>
    <scope>NUCLEOTIDE SEQUENCE</scope>
    <source>
        <strain evidence="2">YIM B02565</strain>
    </source>
</reference>
<dbReference type="InterPro" id="IPR041492">
    <property type="entry name" value="HAD_2"/>
</dbReference>
<keyword evidence="3" id="KW-1185">Reference proteome</keyword>
<dbReference type="SUPFAM" id="SSF56784">
    <property type="entry name" value="HAD-like"/>
    <property type="match status" value="1"/>
</dbReference>
<name>A0A937FHW3_9CLOT</name>
<dbReference type="Gene3D" id="3.40.50.1000">
    <property type="entry name" value="HAD superfamily/HAD-like"/>
    <property type="match status" value="1"/>
</dbReference>
<dbReference type="PANTHER" id="PTHR43316:SF3">
    <property type="entry name" value="HALOACID DEHALOGENASE, TYPE II (AFU_ORTHOLOGUE AFUA_2G07750)-RELATED"/>
    <property type="match status" value="1"/>
</dbReference>